<dbReference type="GO" id="GO:0005576">
    <property type="term" value="C:extracellular region"/>
    <property type="evidence" value="ECO:0007669"/>
    <property type="project" value="UniProtKB-SubCell"/>
</dbReference>
<dbReference type="GeneID" id="495232"/>
<dbReference type="PANTHER" id="PTHR46096:SF8">
    <property type="entry name" value="PERFORIN-1"/>
    <property type="match status" value="1"/>
</dbReference>
<dbReference type="InterPro" id="IPR020864">
    <property type="entry name" value="MACPF"/>
</dbReference>
<dbReference type="CTD" id="495232"/>
<dbReference type="PROSITE" id="PS00279">
    <property type="entry name" value="MACPF_1"/>
    <property type="match status" value="1"/>
</dbReference>
<dbReference type="AlphaFoldDB" id="A0A8J1LPZ5"/>
<evidence type="ECO:0000313" key="12">
    <source>
        <dbReference type="RefSeq" id="XP_041431643.1"/>
    </source>
</evidence>
<keyword evidence="4" id="KW-0964">Secreted</keyword>
<evidence type="ECO:0000256" key="5">
    <source>
        <dbReference type="ARBA" id="ARBA00022852"/>
    </source>
</evidence>
<feature type="domain" description="MACPF" evidence="10">
    <location>
        <begin position="33"/>
        <end position="370"/>
    </location>
</feature>
<evidence type="ECO:0000259" key="9">
    <source>
        <dbReference type="PROSITE" id="PS50004"/>
    </source>
</evidence>
<dbReference type="InterPro" id="IPR000008">
    <property type="entry name" value="C2_dom"/>
</dbReference>
<dbReference type="Proteomes" id="UP000186698">
    <property type="component" value="Chromosome 9_10L"/>
</dbReference>
<evidence type="ECO:0000256" key="4">
    <source>
        <dbReference type="ARBA" id="ARBA00022525"/>
    </source>
</evidence>
<accession>A0A8J1LPZ5</accession>
<dbReference type="GO" id="GO:0022829">
    <property type="term" value="F:wide pore channel activity"/>
    <property type="evidence" value="ECO:0000318"/>
    <property type="project" value="GO_Central"/>
</dbReference>
<protein>
    <submittedName>
        <fullName evidence="12">Perforin 1 L homeolog isoform X1</fullName>
    </submittedName>
</protein>
<dbReference type="GO" id="GO:0005509">
    <property type="term" value="F:calcium ion binding"/>
    <property type="evidence" value="ECO:0007669"/>
    <property type="project" value="InterPro"/>
</dbReference>
<sequence>MFTMLHFFMIICFIPLICSSAPLLHTVTCKQGTKTQCLKASFVPGHNLPARGIDIVTMKSAGNILFNTQQYMKNNTCKLCQDSQDKDKWWKLPRALEQWNMQSSCRRTMVSKVLQSPVLVAKEVASRVQNDWTNDLNLTCTELQGNVAMAGAQSKMVQFAFEKLHLDKYTFLSHKFECEYYSFQMSRHWNLSPHFLKALVQLPNYYNSRSNVQYQQLIASYGTHYITDATMGGQLQEVTALRTCEVALSDSTMQLVKDCREAEIMAAVVGPNNTMLSQICVPSTRKYIYVGNFHQGFNERFREVAGGNAMFDLHNHLSGENKWLKSTEKDPALLNYSLMPIHTLINSRSPKRESLRIALSEYIKKRSLKIECPCSGNTYPSQREDCSCSCSPSKYTNSDCCPTRKGLAKLIIEIRSATGLNGDYFSSTDSYVNFYFNGYEKETETIFDNDDPMWNETLDFGMVELGPLKKYTIEVWDEDITTDNDLLLTCKGILKAGNNKMSCQYSDMQLVYTLYTTCAPYLGGEYCDEYIPSSP</sequence>
<dbReference type="InterPro" id="IPR020863">
    <property type="entry name" value="MACPF_CS"/>
</dbReference>
<dbReference type="Pfam" id="PF01823">
    <property type="entry name" value="MACPF"/>
    <property type="match status" value="1"/>
</dbReference>
<organism evidence="11 12">
    <name type="scientific">Xenopus laevis</name>
    <name type="common">African clawed frog</name>
    <dbReference type="NCBI Taxonomy" id="8355"/>
    <lineage>
        <taxon>Eukaryota</taxon>
        <taxon>Metazoa</taxon>
        <taxon>Chordata</taxon>
        <taxon>Craniata</taxon>
        <taxon>Vertebrata</taxon>
        <taxon>Euteleostomi</taxon>
        <taxon>Amphibia</taxon>
        <taxon>Batrachia</taxon>
        <taxon>Anura</taxon>
        <taxon>Pipoidea</taxon>
        <taxon>Pipidae</taxon>
        <taxon>Xenopodinae</taxon>
        <taxon>Xenopus</taxon>
        <taxon>Xenopus</taxon>
    </lineage>
</organism>
<dbReference type="CDD" id="cd04032">
    <property type="entry name" value="C2_Perforin"/>
    <property type="match status" value="1"/>
</dbReference>
<evidence type="ECO:0000256" key="2">
    <source>
        <dbReference type="ARBA" id="ARBA00004613"/>
    </source>
</evidence>
<keyword evidence="5" id="KW-0204">Cytolysis</keyword>
<keyword evidence="8" id="KW-0732">Signal</keyword>
<feature type="chain" id="PRO_5035282649" evidence="8">
    <location>
        <begin position="20"/>
        <end position="535"/>
    </location>
</feature>
<dbReference type="Gene3D" id="2.60.40.150">
    <property type="entry name" value="C2 domain"/>
    <property type="match status" value="1"/>
</dbReference>
<keyword evidence="6" id="KW-0472">Membrane</keyword>
<feature type="domain" description="C2" evidence="9">
    <location>
        <begin position="389"/>
        <end position="507"/>
    </location>
</feature>
<dbReference type="SUPFAM" id="SSF49562">
    <property type="entry name" value="C2 domain (Calcium/lipid-binding domain, CaLB)"/>
    <property type="match status" value="1"/>
</dbReference>
<evidence type="ECO:0000256" key="1">
    <source>
        <dbReference type="ARBA" id="ARBA00004370"/>
    </source>
</evidence>
<dbReference type="OrthoDB" id="1366754at2759"/>
<dbReference type="GO" id="GO:0031640">
    <property type="term" value="P:killing of cells of another organism"/>
    <property type="evidence" value="ECO:0007669"/>
    <property type="project" value="UniProtKB-KW"/>
</dbReference>
<dbReference type="GO" id="GO:0016020">
    <property type="term" value="C:membrane"/>
    <property type="evidence" value="ECO:0000318"/>
    <property type="project" value="GO_Central"/>
</dbReference>
<dbReference type="Pfam" id="PF00168">
    <property type="entry name" value="C2"/>
    <property type="match status" value="1"/>
</dbReference>
<evidence type="ECO:0000256" key="3">
    <source>
        <dbReference type="ARBA" id="ARBA00009214"/>
    </source>
</evidence>
<evidence type="ECO:0000256" key="8">
    <source>
        <dbReference type="SAM" id="SignalP"/>
    </source>
</evidence>
<dbReference type="GO" id="GO:0051607">
    <property type="term" value="P:defense response to virus"/>
    <property type="evidence" value="ECO:0000318"/>
    <property type="project" value="GO_Central"/>
</dbReference>
<feature type="signal peptide" evidence="8">
    <location>
        <begin position="1"/>
        <end position="19"/>
    </location>
</feature>
<dbReference type="GO" id="GO:0001771">
    <property type="term" value="P:immunological synapse formation"/>
    <property type="evidence" value="ECO:0000318"/>
    <property type="project" value="GO_Central"/>
</dbReference>
<dbReference type="InterPro" id="IPR035892">
    <property type="entry name" value="C2_domain_sf"/>
</dbReference>
<comment type="similarity">
    <text evidence="3">Belongs to the complement C6/C7/C8/C9 family.</text>
</comment>
<dbReference type="RefSeq" id="XP_041431643.1">
    <property type="nucleotide sequence ID" value="XM_041575709.1"/>
</dbReference>
<dbReference type="PANTHER" id="PTHR46096">
    <property type="entry name" value="PERFORIN-1"/>
    <property type="match status" value="1"/>
</dbReference>
<reference evidence="12" key="1">
    <citation type="submission" date="2025-08" db="UniProtKB">
        <authorList>
            <consortium name="RefSeq"/>
        </authorList>
    </citation>
    <scope>IDENTIFICATION</scope>
    <source>
        <strain evidence="12">J_2021</strain>
        <tissue evidence="12">Erythrocytes</tissue>
    </source>
</reference>
<dbReference type="PROSITE" id="PS51412">
    <property type="entry name" value="MACPF_2"/>
    <property type="match status" value="1"/>
</dbReference>
<dbReference type="PROSITE" id="PS50004">
    <property type="entry name" value="C2"/>
    <property type="match status" value="1"/>
</dbReference>
<keyword evidence="7" id="KW-1015">Disulfide bond</keyword>
<evidence type="ECO:0000259" key="10">
    <source>
        <dbReference type="PROSITE" id="PS51412"/>
    </source>
</evidence>
<evidence type="ECO:0000313" key="11">
    <source>
        <dbReference type="Proteomes" id="UP000186698"/>
    </source>
</evidence>
<dbReference type="InterPro" id="IPR037300">
    <property type="entry name" value="Perforin-1_C2"/>
</dbReference>
<dbReference type="SMART" id="SM00239">
    <property type="entry name" value="C2"/>
    <property type="match status" value="1"/>
</dbReference>
<dbReference type="SMART" id="SM00457">
    <property type="entry name" value="MACPF"/>
    <property type="match status" value="1"/>
</dbReference>
<evidence type="ECO:0000256" key="6">
    <source>
        <dbReference type="ARBA" id="ARBA00023136"/>
    </source>
</evidence>
<gene>
    <name evidence="12" type="primary">prf1.L</name>
    <name evidence="12" type="synonym">prf1</name>
</gene>
<proteinExistence type="inferred from homology"/>
<dbReference type="GO" id="GO:0140911">
    <property type="term" value="F:pore-forming activity"/>
    <property type="evidence" value="ECO:0007669"/>
    <property type="project" value="InterPro"/>
</dbReference>
<evidence type="ECO:0000256" key="7">
    <source>
        <dbReference type="ARBA" id="ARBA00023157"/>
    </source>
</evidence>
<dbReference type="InterPro" id="IPR052784">
    <property type="entry name" value="Perforin-1_pore-forming"/>
</dbReference>
<name>A0A8J1LPZ5_XENLA</name>
<comment type="subcellular location">
    <subcellularLocation>
        <location evidence="1">Membrane</location>
    </subcellularLocation>
    <subcellularLocation>
        <location evidence="2">Secreted</location>
    </subcellularLocation>
</comment>
<dbReference type="GO" id="GO:0001913">
    <property type="term" value="P:T cell mediated cytotoxicity"/>
    <property type="evidence" value="ECO:0000318"/>
    <property type="project" value="GO_Central"/>
</dbReference>
<keyword evidence="11" id="KW-1185">Reference proteome</keyword>